<feature type="region of interest" description="Disordered" evidence="1">
    <location>
        <begin position="652"/>
        <end position="684"/>
    </location>
</feature>
<dbReference type="PANTHER" id="PTHR13847">
    <property type="entry name" value="SARCOSINE DEHYDROGENASE-RELATED"/>
    <property type="match status" value="1"/>
</dbReference>
<dbReference type="GO" id="GO:0005737">
    <property type="term" value="C:cytoplasm"/>
    <property type="evidence" value="ECO:0007669"/>
    <property type="project" value="TreeGrafter"/>
</dbReference>
<dbReference type="EMBL" id="JABCKV010000599">
    <property type="protein sequence ID" value="KAG5640628.1"/>
    <property type="molecule type" value="Genomic_DNA"/>
</dbReference>
<feature type="region of interest" description="Disordered" evidence="1">
    <location>
        <begin position="413"/>
        <end position="449"/>
    </location>
</feature>
<evidence type="ECO:0000256" key="1">
    <source>
        <dbReference type="SAM" id="MobiDB-lite"/>
    </source>
</evidence>
<feature type="compositionally biased region" description="Polar residues" evidence="1">
    <location>
        <begin position="438"/>
        <end position="449"/>
    </location>
</feature>
<keyword evidence="4" id="KW-1185">Reference proteome</keyword>
<dbReference type="PANTHER" id="PTHR13847:SF213">
    <property type="entry name" value="DEPENDENT OXIDOREDUCTASE, PUTATIVE-RELATED"/>
    <property type="match status" value="1"/>
</dbReference>
<dbReference type="SUPFAM" id="SSF51905">
    <property type="entry name" value="FAD/NAD(P)-binding domain"/>
    <property type="match status" value="1"/>
</dbReference>
<dbReference type="OrthoDB" id="429143at2759"/>
<dbReference type="Gene3D" id="3.30.9.10">
    <property type="entry name" value="D-Amino Acid Oxidase, subunit A, domain 2"/>
    <property type="match status" value="1"/>
</dbReference>
<comment type="caution">
    <text evidence="3">The sequence shown here is derived from an EMBL/GenBank/DDBJ whole genome shotgun (WGS) entry which is preliminary data.</text>
</comment>
<feature type="compositionally biased region" description="Basic and acidic residues" evidence="1">
    <location>
        <begin position="658"/>
        <end position="676"/>
    </location>
</feature>
<dbReference type="Gene3D" id="3.50.50.60">
    <property type="entry name" value="FAD/NAD(P)-binding domain"/>
    <property type="match status" value="1"/>
</dbReference>
<accession>A0A9P7FYY8</accession>
<reference evidence="3" key="1">
    <citation type="submission" date="2020-07" db="EMBL/GenBank/DDBJ databases">
        <authorList>
            <person name="Nieuwenhuis M."/>
            <person name="Van De Peppel L.J.J."/>
        </authorList>
    </citation>
    <scope>NUCLEOTIDE SEQUENCE</scope>
    <source>
        <strain evidence="3">AP01</strain>
        <tissue evidence="3">Mycelium</tissue>
    </source>
</reference>
<dbReference type="InterPro" id="IPR006076">
    <property type="entry name" value="FAD-dep_OxRdtase"/>
</dbReference>
<evidence type="ECO:0000313" key="3">
    <source>
        <dbReference type="EMBL" id="KAG5640628.1"/>
    </source>
</evidence>
<feature type="compositionally biased region" description="Basic and acidic residues" evidence="1">
    <location>
        <begin position="414"/>
        <end position="428"/>
    </location>
</feature>
<organism evidence="3 4">
    <name type="scientific">Asterophora parasitica</name>
    <dbReference type="NCBI Taxonomy" id="117018"/>
    <lineage>
        <taxon>Eukaryota</taxon>
        <taxon>Fungi</taxon>
        <taxon>Dikarya</taxon>
        <taxon>Basidiomycota</taxon>
        <taxon>Agaricomycotina</taxon>
        <taxon>Agaricomycetes</taxon>
        <taxon>Agaricomycetidae</taxon>
        <taxon>Agaricales</taxon>
        <taxon>Tricholomatineae</taxon>
        <taxon>Lyophyllaceae</taxon>
        <taxon>Asterophora</taxon>
    </lineage>
</organism>
<sequence length="717" mass="77414">MTPPVSTASTLPTLPLLHRLRNLFLRTFLRFLRLFSPPLSKLLTRISLSPGLPVPLPSHSPSYWLTPPSPLAQHNASYPGWSERYADVVVIGSGITGTSVVRTLLDWDREQGGAGEGGETLQVVMLEARDTCSGATGRNGGHVTPILYADYPGLREQHGAHIAKQIMRFRLAHLPAFLELAASDGLREGVLDTSQASDGEGLSQASEDLSLPESASQAHRQSLLDTSQARSVDTFDVFLGPKLFRNALSALEVYRRDMGSEAGWWRIWDFERGAEKVEELQLSKKTVGALSTRAGAVQPYRLVTGVLERLVEEYDKYAFPSPFAPRILLTPPTYPSFELFTQTPCTHITTPSSSPQTQTLYKVHTPKGPILTPHIVHATNGWAAHLLPGMRGKIVPARGTMSAQVGWRGLGDGVEVRDESGKGKREAEGPAVRPFESASGTKPVQTENAKSWAGTRSFVLFPTDEPHVYDYLTQQRVGALSAISSDAPASTTTRGHYPDPEGEFMLGGGFEGPALLREFGNADDTTYDEETGRYLGAALMGYFDTGRGAKEDVGGAKGEKRDKATVKATWGGILGISVDGKPWVGRVPSSVSGRPAPAAVSAEGAEMKRARGLAAPGEWMAAGYTGEGMVHAWMSGRALAYMVLGLDGETAGGVPGEKAGEWKTEKENASKEKEAENNPPEVGSVDVASWLPSVYRISEERWRSAEIEDLFAAFVMS</sequence>
<evidence type="ECO:0000259" key="2">
    <source>
        <dbReference type="Pfam" id="PF01266"/>
    </source>
</evidence>
<proteinExistence type="predicted"/>
<gene>
    <name evidence="3" type="ORF">DXG03_007889</name>
</gene>
<feature type="region of interest" description="Disordered" evidence="1">
    <location>
        <begin position="192"/>
        <end position="223"/>
    </location>
</feature>
<dbReference type="InterPro" id="IPR036188">
    <property type="entry name" value="FAD/NAD-bd_sf"/>
</dbReference>
<feature type="domain" description="FAD dependent oxidoreductase" evidence="2">
    <location>
        <begin position="87"/>
        <end position="403"/>
    </location>
</feature>
<dbReference type="AlphaFoldDB" id="A0A9P7FYY8"/>
<dbReference type="Proteomes" id="UP000775547">
    <property type="component" value="Unassembled WGS sequence"/>
</dbReference>
<reference evidence="3" key="2">
    <citation type="submission" date="2021-10" db="EMBL/GenBank/DDBJ databases">
        <title>Phylogenomics reveals ancestral predisposition of the termite-cultivated fungus Termitomyces towards a domesticated lifestyle.</title>
        <authorList>
            <person name="Auxier B."/>
            <person name="Grum-Grzhimaylo A."/>
            <person name="Cardenas M.E."/>
            <person name="Lodge J.D."/>
            <person name="Laessoe T."/>
            <person name="Pedersen O."/>
            <person name="Smith M.E."/>
            <person name="Kuyper T.W."/>
            <person name="Franco-Molano E.A."/>
            <person name="Baroni T.J."/>
            <person name="Aanen D.K."/>
        </authorList>
    </citation>
    <scope>NUCLEOTIDE SEQUENCE</scope>
    <source>
        <strain evidence="3">AP01</strain>
        <tissue evidence="3">Mycelium</tissue>
    </source>
</reference>
<name>A0A9P7FYY8_9AGAR</name>
<protein>
    <recommendedName>
        <fullName evidence="2">FAD dependent oxidoreductase domain-containing protein</fullName>
    </recommendedName>
</protein>
<dbReference type="Pfam" id="PF01266">
    <property type="entry name" value="DAO"/>
    <property type="match status" value="1"/>
</dbReference>
<evidence type="ECO:0000313" key="4">
    <source>
        <dbReference type="Proteomes" id="UP000775547"/>
    </source>
</evidence>